<reference evidence="2 3" key="1">
    <citation type="submission" date="2010-04" db="EMBL/GenBank/DDBJ databases">
        <authorList>
            <person name="Qin X."/>
            <person name="Bachman B."/>
            <person name="Battles P."/>
            <person name="Bell A."/>
            <person name="Bess C."/>
            <person name="Bickham C."/>
            <person name="Chaboub L."/>
            <person name="Chen D."/>
            <person name="Coyle M."/>
            <person name="Deiros D.R."/>
            <person name="Dinh H."/>
            <person name="Forbes L."/>
            <person name="Fowler G."/>
            <person name="Francisco L."/>
            <person name="Fu Q."/>
            <person name="Gubbala S."/>
            <person name="Hale W."/>
            <person name="Han Y."/>
            <person name="Hemphill L."/>
            <person name="Highlander S.K."/>
            <person name="Hirani K."/>
            <person name="Hogues M."/>
            <person name="Jackson L."/>
            <person name="Jakkamsetti A."/>
            <person name="Javaid M."/>
            <person name="Jiang H."/>
            <person name="Korchina V."/>
            <person name="Kovar C."/>
            <person name="Lara F."/>
            <person name="Lee S."/>
            <person name="Mata R."/>
            <person name="Mathew T."/>
            <person name="Moen C."/>
            <person name="Morales K."/>
            <person name="Munidasa M."/>
            <person name="Nazareth L."/>
            <person name="Ngo R."/>
            <person name="Nguyen L."/>
            <person name="Okwuonu G."/>
            <person name="Ongeri F."/>
            <person name="Patil S."/>
            <person name="Petrosino J."/>
            <person name="Pham C."/>
            <person name="Pham P."/>
            <person name="Pu L.-L."/>
            <person name="Puazo M."/>
            <person name="Raj R."/>
            <person name="Reid J."/>
            <person name="Rouhana J."/>
            <person name="Saada N."/>
            <person name="Shang Y."/>
            <person name="Simmons D."/>
            <person name="Thornton R."/>
            <person name="Warren J."/>
            <person name="Weissenberger G."/>
            <person name="Zhang J."/>
            <person name="Zhang L."/>
            <person name="Zhou C."/>
            <person name="Zhu D."/>
            <person name="Muzny D."/>
            <person name="Worley K."/>
            <person name="Gibbs R."/>
        </authorList>
    </citation>
    <scope>NUCLEOTIDE SEQUENCE [LARGE SCALE GENOMIC DNA]</scope>
    <source>
        <strain evidence="2 3">ATCC 49030</strain>
    </source>
</reference>
<gene>
    <name evidence="2" type="ORF">HMPREF0183_1381</name>
</gene>
<accession>D4YN71</accession>
<feature type="transmembrane region" description="Helical" evidence="1">
    <location>
        <begin position="6"/>
        <end position="29"/>
    </location>
</feature>
<keyword evidence="1" id="KW-0472">Membrane</keyword>
<evidence type="ECO:0000256" key="1">
    <source>
        <dbReference type="SAM" id="Phobius"/>
    </source>
</evidence>
<keyword evidence="1" id="KW-0812">Transmembrane</keyword>
<evidence type="ECO:0000313" key="3">
    <source>
        <dbReference type="Proteomes" id="UP000005714"/>
    </source>
</evidence>
<sequence length="41" mass="4361">MSFPIFLILAPGIVFGLAVIIVVAIVVIVTSNKKRNANPPQ</sequence>
<keyword evidence="3" id="KW-1185">Reference proteome</keyword>
<keyword evidence="1" id="KW-1133">Transmembrane helix</keyword>
<name>D4YN71_9MICO</name>
<comment type="caution">
    <text evidence="2">The sequence shown here is derived from an EMBL/GenBank/DDBJ whole genome shotgun (WGS) entry which is preliminary data.</text>
</comment>
<dbReference type="Proteomes" id="UP000005714">
    <property type="component" value="Unassembled WGS sequence"/>
</dbReference>
<evidence type="ECO:0000313" key="2">
    <source>
        <dbReference type="EMBL" id="EFG47390.1"/>
    </source>
</evidence>
<proteinExistence type="predicted"/>
<dbReference type="AlphaFoldDB" id="D4YN71"/>
<dbReference type="EMBL" id="ADNU01000039">
    <property type="protein sequence ID" value="EFG47390.1"/>
    <property type="molecule type" value="Genomic_DNA"/>
</dbReference>
<dbReference type="RefSeq" id="WP_005884255.1">
    <property type="nucleotide sequence ID" value="NZ_ADNU01000039.1"/>
</dbReference>
<organism evidence="2 3">
    <name type="scientific">Brevibacterium mcbrellneri ATCC 49030</name>
    <dbReference type="NCBI Taxonomy" id="585530"/>
    <lineage>
        <taxon>Bacteria</taxon>
        <taxon>Bacillati</taxon>
        <taxon>Actinomycetota</taxon>
        <taxon>Actinomycetes</taxon>
        <taxon>Micrococcales</taxon>
        <taxon>Brevibacteriaceae</taxon>
        <taxon>Brevibacterium</taxon>
    </lineage>
</organism>
<protein>
    <submittedName>
        <fullName evidence="2">Uncharacterized protein</fullName>
    </submittedName>
</protein>